<dbReference type="InterPro" id="IPR003395">
    <property type="entry name" value="RecF/RecN/SMC_N"/>
</dbReference>
<dbReference type="RefSeq" id="WP_166508536.1">
    <property type="nucleotide sequence ID" value="NZ_CP043026.1"/>
</dbReference>
<feature type="coiled-coil region" evidence="6">
    <location>
        <begin position="319"/>
        <end position="395"/>
    </location>
</feature>
<evidence type="ECO:0000313" key="8">
    <source>
        <dbReference type="EMBL" id="QEH62169.1"/>
    </source>
</evidence>
<evidence type="ECO:0000256" key="1">
    <source>
        <dbReference type="ARBA" id="ARBA00022490"/>
    </source>
</evidence>
<proteinExistence type="inferred from homology"/>
<dbReference type="GO" id="GO:0006260">
    <property type="term" value="P:DNA replication"/>
    <property type="evidence" value="ECO:0007669"/>
    <property type="project" value="UniProtKB-UniRule"/>
</dbReference>
<dbReference type="InterPro" id="IPR011890">
    <property type="entry name" value="SMC_prok"/>
</dbReference>
<dbReference type="InterPro" id="IPR010935">
    <property type="entry name" value="SMC_hinge"/>
</dbReference>
<dbReference type="KEGG" id="schi:SCHIN_v1c09760"/>
<keyword evidence="3 6" id="KW-0067">ATP-binding</keyword>
<dbReference type="HAMAP" id="MF_01894">
    <property type="entry name" value="Smc_prok"/>
    <property type="match status" value="1"/>
</dbReference>
<dbReference type="GO" id="GO:0005694">
    <property type="term" value="C:chromosome"/>
    <property type="evidence" value="ECO:0007669"/>
    <property type="project" value="InterPro"/>
</dbReference>
<sequence>MIFIKRIEAFGFKSFAEPTTLNFDFAMTGIVGPNGSGKSNITDAIMWALGEQSSKSLRGDSMEDIVFSGSSDRKPLNMAEVTLVFDNSTRAFSSLDYNEVSITRKFFKLTKESEYYINGSKVRLKDIQDIALETGLTKSSLAIISQGSISSFVESSPEQRRRLFDEAAGVARYKKRKEEAIRKLLRSQDNLDRINDIINEIERKLPSLKRQSKKASEYQTKFDELKQIEVAVLVKDIQLYKKRILEISEEKVEMKTQISSLEKAIQSRSEEFNNINKSSFENERELSKLNKEFTKIVDEIGQLKVSRISLESKKSKVDIDDKEFRISDLKNKAKELEIKLNSEEQKLGKLLADKVEKRNALEDFSKQRFELNKKLDLLRKENARIESTLENLYARKNSNDNLFEGVRNILENKKVLAGIIGTVQELINVDKQYENAIASVVQNSLQNVVARNSADVKAAIEFLKSNKAGYATFLPLDTLRANYIKSDMRFAIQKAKGFVGFANELIKIEKKYQVVLDYLLATYIVVDKYDDAIEVAKLTNYKFNIVTLDGERVLPHGAIVGGSRKQKNNLLNESMRISELEEKKNILDSNELDLQGQVNSLSDHIEQSREEIAEIQTAIGSAKAATEQIEKSQADIREEYRVLTGKELDGGEQEFQSLDEQIIKIIEQVTDCEARKEEIQQQMNVIRSLKDKSNERQNKLHSTIDEDRRMLSAMKDKYANLNADSMLMFEKQSSASERLAQNYNLTFESAISIEQTNVDNEEQTRDRINLLRQEIKSLGNINLDAIQEFKEENERYEHYVEQTNDVIESINNLKEAINDMDEQMVVQFKKIIKDVNGALPNTFATLFGGGTANIVYTNPDDILNSGIDIKISPPGKKISNLNLLSGGEKSMVALSVLFSILKVKPIPLVILDEVEAPLDIANVERFAKYIKTFINETQFMIVTHRIGTMENCDILFGATMQQKGITKLVQIKLIEAKKISNAS</sequence>
<evidence type="ECO:0000256" key="6">
    <source>
        <dbReference type="HAMAP-Rule" id="MF_01894"/>
    </source>
</evidence>
<organism evidence="8 9">
    <name type="scientific">Spiroplasma chinense</name>
    <dbReference type="NCBI Taxonomy" id="216932"/>
    <lineage>
        <taxon>Bacteria</taxon>
        <taxon>Bacillati</taxon>
        <taxon>Mycoplasmatota</taxon>
        <taxon>Mollicutes</taxon>
        <taxon>Entomoplasmatales</taxon>
        <taxon>Spiroplasmataceae</taxon>
        <taxon>Spiroplasma</taxon>
    </lineage>
</organism>
<dbReference type="GO" id="GO:0007062">
    <property type="term" value="P:sister chromatid cohesion"/>
    <property type="evidence" value="ECO:0007669"/>
    <property type="project" value="InterPro"/>
</dbReference>
<feature type="domain" description="SMC hinge" evidence="7">
    <location>
        <begin position="417"/>
        <end position="536"/>
    </location>
</feature>
<dbReference type="SUPFAM" id="SSF52540">
    <property type="entry name" value="P-loop containing nucleoside triphosphate hydrolases"/>
    <property type="match status" value="1"/>
</dbReference>
<gene>
    <name evidence="6 8" type="primary">smc</name>
    <name evidence="8" type="ORF">SCHIN_v1c09760</name>
</gene>
<feature type="binding site" evidence="6">
    <location>
        <begin position="33"/>
        <end position="40"/>
    </location>
    <ligand>
        <name>ATP</name>
        <dbReference type="ChEBI" id="CHEBI:30616"/>
    </ligand>
</feature>
<feature type="coiled-coil region" evidence="6">
    <location>
        <begin position="170"/>
        <end position="264"/>
    </location>
</feature>
<name>A0A5B9Y647_9MOLU</name>
<dbReference type="Gene3D" id="3.30.70.1620">
    <property type="match status" value="1"/>
</dbReference>
<dbReference type="SMART" id="SM00968">
    <property type="entry name" value="SMC_hinge"/>
    <property type="match status" value="1"/>
</dbReference>
<dbReference type="InterPro" id="IPR036277">
    <property type="entry name" value="SMC_hinge_sf"/>
</dbReference>
<keyword evidence="2 6" id="KW-0547">Nucleotide-binding</keyword>
<feature type="coiled-coil region" evidence="6">
    <location>
        <begin position="662"/>
        <end position="724"/>
    </location>
</feature>
<dbReference type="GO" id="GO:0005737">
    <property type="term" value="C:cytoplasm"/>
    <property type="evidence" value="ECO:0007669"/>
    <property type="project" value="UniProtKB-SubCell"/>
</dbReference>
<comment type="subunit">
    <text evidence="6">Homodimer.</text>
</comment>
<dbReference type="EMBL" id="CP043026">
    <property type="protein sequence ID" value="QEH62169.1"/>
    <property type="molecule type" value="Genomic_DNA"/>
</dbReference>
<evidence type="ECO:0000256" key="2">
    <source>
        <dbReference type="ARBA" id="ARBA00022741"/>
    </source>
</evidence>
<comment type="similarity">
    <text evidence="6">Belongs to the SMC family.</text>
</comment>
<evidence type="ECO:0000256" key="3">
    <source>
        <dbReference type="ARBA" id="ARBA00022840"/>
    </source>
</evidence>
<dbReference type="GO" id="GO:0003677">
    <property type="term" value="F:DNA binding"/>
    <property type="evidence" value="ECO:0007669"/>
    <property type="project" value="UniProtKB-UniRule"/>
</dbReference>
<comment type="function">
    <text evidence="6">Required for chromosome condensation and partitioning.</text>
</comment>
<dbReference type="Gene3D" id="3.40.50.300">
    <property type="entry name" value="P-loop containing nucleotide triphosphate hydrolases"/>
    <property type="match status" value="2"/>
</dbReference>
<reference evidence="8 9" key="1">
    <citation type="submission" date="2019-08" db="EMBL/GenBank/DDBJ databases">
        <title>Complete genome sequence of Spiroplasma chinense CCH (DSM 19755).</title>
        <authorList>
            <person name="Shen H.-Y."/>
            <person name="Lin Y.-C."/>
            <person name="Chou L."/>
            <person name="Kuo C.-H."/>
        </authorList>
    </citation>
    <scope>NUCLEOTIDE SEQUENCE [LARGE SCALE GENOMIC DNA]</scope>
    <source>
        <strain evidence="8 9">CCH</strain>
    </source>
</reference>
<keyword evidence="9" id="KW-1185">Reference proteome</keyword>
<dbReference type="Pfam" id="PF06470">
    <property type="entry name" value="SMC_hinge"/>
    <property type="match status" value="1"/>
</dbReference>
<feature type="coiled-coil region" evidence="6">
    <location>
        <begin position="563"/>
        <end position="625"/>
    </location>
</feature>
<comment type="domain">
    <text evidence="6">Contains large globular domains required for ATP hydrolysis at each terminus and a third globular domain forming a flexible hinge near the middle of the molecule. These domains are separated by coiled-coil structures.</text>
</comment>
<dbReference type="Gene3D" id="1.20.1060.20">
    <property type="match status" value="1"/>
</dbReference>
<evidence type="ECO:0000313" key="9">
    <source>
        <dbReference type="Proteomes" id="UP000323144"/>
    </source>
</evidence>
<dbReference type="PANTHER" id="PTHR43977">
    <property type="entry name" value="STRUCTURAL MAINTENANCE OF CHROMOSOMES PROTEIN 3"/>
    <property type="match status" value="1"/>
</dbReference>
<dbReference type="InterPro" id="IPR027417">
    <property type="entry name" value="P-loop_NTPase"/>
</dbReference>
<dbReference type="GO" id="GO:0016887">
    <property type="term" value="F:ATP hydrolysis activity"/>
    <property type="evidence" value="ECO:0007669"/>
    <property type="project" value="InterPro"/>
</dbReference>
<dbReference type="SUPFAM" id="SSF75553">
    <property type="entry name" value="Smc hinge domain"/>
    <property type="match status" value="1"/>
</dbReference>
<dbReference type="AlphaFoldDB" id="A0A5B9Y647"/>
<dbReference type="GO" id="GO:0005524">
    <property type="term" value="F:ATP binding"/>
    <property type="evidence" value="ECO:0007669"/>
    <property type="project" value="UniProtKB-UniRule"/>
</dbReference>
<evidence type="ECO:0000256" key="4">
    <source>
        <dbReference type="ARBA" id="ARBA00023054"/>
    </source>
</evidence>
<dbReference type="InterPro" id="IPR024704">
    <property type="entry name" value="SMC"/>
</dbReference>
<keyword evidence="5 6" id="KW-0238">DNA-binding</keyword>
<dbReference type="Proteomes" id="UP000323144">
    <property type="component" value="Chromosome"/>
</dbReference>
<dbReference type="GO" id="GO:0030261">
    <property type="term" value="P:chromosome condensation"/>
    <property type="evidence" value="ECO:0007669"/>
    <property type="project" value="InterPro"/>
</dbReference>
<protein>
    <recommendedName>
        <fullName evidence="6">Chromosome partition protein Smc</fullName>
    </recommendedName>
</protein>
<keyword evidence="1 6" id="KW-0963">Cytoplasm</keyword>
<comment type="subcellular location">
    <subcellularLocation>
        <location evidence="6">Cytoplasm</location>
    </subcellularLocation>
</comment>
<dbReference type="PIRSF" id="PIRSF005719">
    <property type="entry name" value="SMC"/>
    <property type="match status" value="1"/>
</dbReference>
<keyword evidence="4 6" id="KW-0175">Coiled coil</keyword>
<accession>A0A5B9Y647</accession>
<evidence type="ECO:0000256" key="5">
    <source>
        <dbReference type="ARBA" id="ARBA00023125"/>
    </source>
</evidence>
<dbReference type="GO" id="GO:0007059">
    <property type="term" value="P:chromosome segregation"/>
    <property type="evidence" value="ECO:0007669"/>
    <property type="project" value="UniProtKB-UniRule"/>
</dbReference>
<dbReference type="Pfam" id="PF02463">
    <property type="entry name" value="SMC_N"/>
    <property type="match status" value="1"/>
</dbReference>
<evidence type="ECO:0000259" key="7">
    <source>
        <dbReference type="SMART" id="SM00968"/>
    </source>
</evidence>